<name>A0A9P4N827_9PLEO</name>
<accession>A0A9P4N827</accession>
<comment type="caution">
    <text evidence="1">The sequence shown here is derived from an EMBL/GenBank/DDBJ whole genome shotgun (WGS) entry which is preliminary data.</text>
</comment>
<reference evidence="2" key="1">
    <citation type="journal article" date="2020" name="Stud. Mycol.">
        <title>101 Dothideomycetes genomes: A test case for predicting lifestyles and emergence of pathogens.</title>
        <authorList>
            <person name="Haridas S."/>
            <person name="Albert R."/>
            <person name="Binder M."/>
            <person name="Bloem J."/>
            <person name="LaButti K."/>
            <person name="Salamov A."/>
            <person name="Andreopoulos B."/>
            <person name="Baker S."/>
            <person name="Barry K."/>
            <person name="Bills G."/>
            <person name="Bluhm B."/>
            <person name="Cannon C."/>
            <person name="Castanera R."/>
            <person name="Culley D."/>
            <person name="Daum C."/>
            <person name="Ezra D."/>
            <person name="Gonzalez J."/>
            <person name="Henrissat B."/>
            <person name="Kuo A."/>
            <person name="Liang C."/>
            <person name="Lipzen A."/>
            <person name="Lutzoni F."/>
            <person name="Magnuson J."/>
            <person name="Mondo S."/>
            <person name="Nolan M."/>
            <person name="Ohm R."/>
            <person name="Pangilinan J."/>
            <person name="Park H.-J."/>
            <person name="Ramirez L."/>
            <person name="Alfaro M."/>
            <person name="Sun H."/>
            <person name="Tritt A."/>
            <person name="Yoshinaga Y."/>
            <person name="Zwiers L.-H."/>
            <person name="Turgeon B."/>
            <person name="Goodwin S."/>
            <person name="Spatafora J."/>
            <person name="Crous P."/>
            <person name="Grigoriev I."/>
        </authorList>
    </citation>
    <scope>NUCLEOTIDE SEQUENCE [LARGE SCALE GENOMIC DNA]</scope>
    <source>
        <strain evidence="2">CBS 304.66</strain>
    </source>
</reference>
<protein>
    <submittedName>
        <fullName evidence="1">Uncharacterized protein</fullName>
    </submittedName>
</protein>
<gene>
    <name evidence="1" type="ORF">CC78DRAFT_576531</name>
</gene>
<dbReference type="Proteomes" id="UP000800093">
    <property type="component" value="Unassembled WGS sequence"/>
</dbReference>
<dbReference type="AlphaFoldDB" id="A0A9P4N827"/>
<dbReference type="EMBL" id="ML986588">
    <property type="protein sequence ID" value="KAF2267989.1"/>
    <property type="molecule type" value="Genomic_DNA"/>
</dbReference>
<evidence type="ECO:0000313" key="2">
    <source>
        <dbReference type="Proteomes" id="UP000800093"/>
    </source>
</evidence>
<keyword evidence="2" id="KW-1185">Reference proteome</keyword>
<evidence type="ECO:0000313" key="1">
    <source>
        <dbReference type="EMBL" id="KAF2267989.1"/>
    </source>
</evidence>
<proteinExistence type="predicted"/>
<sequence>MLRRSGRPRIAFLSPDSARDVPLATTNWQGNVSVFPQSRSLHSYTNRPAAPSLLWGLACRIVAHTDGRQTLRIRVVRVQLRSCKSIKHQENCSYSSSRPAISAPADSRPSHARKPIIAQQTCVHRDYHAKRLCPAVSSSLDEELITNNYRSH</sequence>
<organism evidence="1 2">
    <name type="scientific">Lojkania enalia</name>
    <dbReference type="NCBI Taxonomy" id="147567"/>
    <lineage>
        <taxon>Eukaryota</taxon>
        <taxon>Fungi</taxon>
        <taxon>Dikarya</taxon>
        <taxon>Ascomycota</taxon>
        <taxon>Pezizomycotina</taxon>
        <taxon>Dothideomycetes</taxon>
        <taxon>Pleosporomycetidae</taxon>
        <taxon>Pleosporales</taxon>
        <taxon>Pleosporales incertae sedis</taxon>
        <taxon>Lojkania</taxon>
    </lineage>
</organism>